<dbReference type="PANTHER" id="PTHR30619:SF1">
    <property type="entry name" value="RECOMBINATION PROTEIN 2"/>
    <property type="match status" value="1"/>
</dbReference>
<feature type="non-terminal residue" evidence="9">
    <location>
        <position position="235"/>
    </location>
</feature>
<evidence type="ECO:0000256" key="3">
    <source>
        <dbReference type="ARBA" id="ARBA00022692"/>
    </source>
</evidence>
<feature type="transmembrane region" description="Helical" evidence="7">
    <location>
        <begin position="162"/>
        <end position="185"/>
    </location>
</feature>
<evidence type="ECO:0000256" key="2">
    <source>
        <dbReference type="ARBA" id="ARBA00022475"/>
    </source>
</evidence>
<feature type="compositionally biased region" description="Low complexity" evidence="6">
    <location>
        <begin position="1"/>
        <end position="10"/>
    </location>
</feature>
<dbReference type="AlphaFoldDB" id="A0A848NL82"/>
<proteinExistence type="predicted"/>
<dbReference type="Pfam" id="PF03772">
    <property type="entry name" value="Competence"/>
    <property type="match status" value="1"/>
</dbReference>
<gene>
    <name evidence="9" type="ORF">HGQ98_32510</name>
</gene>
<feature type="region of interest" description="Disordered" evidence="6">
    <location>
        <begin position="1"/>
        <end position="20"/>
    </location>
</feature>
<dbReference type="EMBL" id="JABBZE010000997">
    <property type="protein sequence ID" value="NMU93909.1"/>
    <property type="molecule type" value="Genomic_DNA"/>
</dbReference>
<comment type="subcellular location">
    <subcellularLocation>
        <location evidence="1">Cell membrane</location>
        <topology evidence="1">Multi-pass membrane protein</topology>
    </subcellularLocation>
</comment>
<evidence type="ECO:0000256" key="7">
    <source>
        <dbReference type="SAM" id="Phobius"/>
    </source>
</evidence>
<evidence type="ECO:0000256" key="5">
    <source>
        <dbReference type="ARBA" id="ARBA00023136"/>
    </source>
</evidence>
<protein>
    <submittedName>
        <fullName evidence="9">ComEC family DNA internalization-related competence protein</fullName>
    </submittedName>
</protein>
<evidence type="ECO:0000259" key="8">
    <source>
        <dbReference type="Pfam" id="PF03772"/>
    </source>
</evidence>
<feature type="non-terminal residue" evidence="9">
    <location>
        <position position="1"/>
    </location>
</feature>
<feature type="transmembrane region" description="Helical" evidence="7">
    <location>
        <begin position="213"/>
        <end position="234"/>
    </location>
</feature>
<keyword evidence="2" id="KW-1003">Cell membrane</keyword>
<keyword evidence="3 7" id="KW-0812">Transmembrane</keyword>
<organism evidence="9 10">
    <name type="scientific">Achromobacter ruhlandii</name>
    <dbReference type="NCBI Taxonomy" id="72557"/>
    <lineage>
        <taxon>Bacteria</taxon>
        <taxon>Pseudomonadati</taxon>
        <taxon>Pseudomonadota</taxon>
        <taxon>Betaproteobacteria</taxon>
        <taxon>Burkholderiales</taxon>
        <taxon>Alcaligenaceae</taxon>
        <taxon>Achromobacter</taxon>
    </lineage>
</organism>
<dbReference type="InterPro" id="IPR052159">
    <property type="entry name" value="Competence_DNA_uptake"/>
</dbReference>
<comment type="caution">
    <text evidence="9">The sequence shown here is derived from an EMBL/GenBank/DDBJ whole genome shotgun (WGS) entry which is preliminary data.</text>
</comment>
<dbReference type="GO" id="GO:0005886">
    <property type="term" value="C:plasma membrane"/>
    <property type="evidence" value="ECO:0007669"/>
    <property type="project" value="UniProtKB-SubCell"/>
</dbReference>
<reference evidence="9 10" key="1">
    <citation type="submission" date="2020-04" db="EMBL/GenBank/DDBJ databases">
        <title>Achromobacter ruhlandii genome sequencing and assembly.</title>
        <authorList>
            <person name="Martins R.C.R."/>
            <person name="Perdigao-Neto L.V."/>
            <person name="Levin A.S.S."/>
            <person name="Costa S.F."/>
        </authorList>
    </citation>
    <scope>NUCLEOTIDE SEQUENCE [LARGE SCALE GENOMIC DNA]</scope>
    <source>
        <strain evidence="9 10">9035ralo</strain>
    </source>
</reference>
<evidence type="ECO:0000313" key="10">
    <source>
        <dbReference type="Proteomes" id="UP000542405"/>
    </source>
</evidence>
<feature type="transmembrane region" description="Helical" evidence="7">
    <location>
        <begin position="127"/>
        <end position="150"/>
    </location>
</feature>
<dbReference type="InterPro" id="IPR004477">
    <property type="entry name" value="ComEC_N"/>
</dbReference>
<evidence type="ECO:0000256" key="1">
    <source>
        <dbReference type="ARBA" id="ARBA00004651"/>
    </source>
</evidence>
<name>A0A848NL82_9BURK</name>
<keyword evidence="4 7" id="KW-1133">Transmembrane helix</keyword>
<dbReference type="RefSeq" id="WP_169538253.1">
    <property type="nucleotide sequence ID" value="NZ_JABBZE010000997.1"/>
</dbReference>
<evidence type="ECO:0000256" key="6">
    <source>
        <dbReference type="SAM" id="MobiDB-lite"/>
    </source>
</evidence>
<keyword evidence="5 7" id="KW-0472">Membrane</keyword>
<dbReference type="PANTHER" id="PTHR30619">
    <property type="entry name" value="DNA INTERNALIZATION/COMPETENCE PROTEIN COMEC/REC2"/>
    <property type="match status" value="1"/>
</dbReference>
<evidence type="ECO:0000256" key="4">
    <source>
        <dbReference type="ARBA" id="ARBA00022989"/>
    </source>
</evidence>
<evidence type="ECO:0000313" key="9">
    <source>
        <dbReference type="EMBL" id="NMU93909.1"/>
    </source>
</evidence>
<dbReference type="Proteomes" id="UP000542405">
    <property type="component" value="Unassembled WGS sequence"/>
</dbReference>
<feature type="domain" description="ComEC/Rec2-related protein" evidence="8">
    <location>
        <begin position="106"/>
        <end position="209"/>
    </location>
</feature>
<accession>A0A848NL82</accession>
<sequence>RAGGRQSRPGRGPPGAPRGIPGQIWRMGLVLRRPHAPLNPDAPDGEARLFARGLRATGTVRGQPRLLDDRPWASAGIAIERARHRVREGMRRALDGHRYAPVLVALAIGDQAGVAREDWVVFNRAGITHLVSISGMHVTSIAGLAAWLLAAWWRRARWPGRGLAAFVPARVAAGAAATVAGSAFWRMSGWGGASLRRVLMLLLASAARGARGLAAAVAVPACLRGAVVLVATVVH</sequence>